<feature type="compositionally biased region" description="Basic and acidic residues" evidence="3">
    <location>
        <begin position="158"/>
        <end position="168"/>
    </location>
</feature>
<keyword evidence="2" id="KW-0539">Nucleus</keyword>
<dbReference type="InterPro" id="IPR012916">
    <property type="entry name" value="RED_N"/>
</dbReference>
<dbReference type="Pfam" id="PF07808">
    <property type="entry name" value="RED_N"/>
    <property type="match status" value="1"/>
</dbReference>
<dbReference type="OrthoDB" id="3366823at2759"/>
<dbReference type="AlphaFoldDB" id="A0A5J5EQU3"/>
<keyword evidence="6" id="KW-1185">Reference proteome</keyword>
<dbReference type="PANTHER" id="PTHR12765">
    <property type="entry name" value="RED PROTEIN IK FACTOR CYTOKINE IK"/>
    <property type="match status" value="1"/>
</dbReference>
<feature type="compositionally biased region" description="Basic and acidic residues" evidence="3">
    <location>
        <begin position="193"/>
        <end position="203"/>
    </location>
</feature>
<name>A0A5J5EQU3_9PEZI</name>
<feature type="domain" description="RED-like N-terminal" evidence="4">
    <location>
        <begin position="70"/>
        <end position="188"/>
    </location>
</feature>
<feature type="region of interest" description="Disordered" evidence="3">
    <location>
        <begin position="449"/>
        <end position="506"/>
    </location>
</feature>
<comment type="subcellular location">
    <subcellularLocation>
        <location evidence="1">Nucleus</location>
    </subcellularLocation>
</comment>
<protein>
    <recommendedName>
        <fullName evidence="4">RED-like N-terminal domain-containing protein</fullName>
    </recommendedName>
</protein>
<dbReference type="GO" id="GO:0005634">
    <property type="term" value="C:nucleus"/>
    <property type="evidence" value="ECO:0007669"/>
    <property type="project" value="UniProtKB-SubCell"/>
</dbReference>
<feature type="region of interest" description="Disordered" evidence="3">
    <location>
        <begin position="423"/>
        <end position="442"/>
    </location>
</feature>
<feature type="compositionally biased region" description="Polar residues" evidence="3">
    <location>
        <begin position="44"/>
        <end position="53"/>
    </location>
</feature>
<feature type="region of interest" description="Disordered" evidence="3">
    <location>
        <begin position="1"/>
        <end position="84"/>
    </location>
</feature>
<dbReference type="InParanoid" id="A0A5J5EQU3"/>
<feature type="region of interest" description="Disordered" evidence="3">
    <location>
        <begin position="158"/>
        <end position="179"/>
    </location>
</feature>
<feature type="compositionally biased region" description="Basic and acidic residues" evidence="3">
    <location>
        <begin position="497"/>
        <end position="506"/>
    </location>
</feature>
<feature type="region of interest" description="Disordered" evidence="3">
    <location>
        <begin position="270"/>
        <end position="409"/>
    </location>
</feature>
<proteinExistence type="predicted"/>
<reference evidence="5 6" key="1">
    <citation type="submission" date="2019-09" db="EMBL/GenBank/DDBJ databases">
        <title>Draft genome of the ectomycorrhizal ascomycete Sphaerosporella brunnea.</title>
        <authorList>
            <consortium name="DOE Joint Genome Institute"/>
            <person name="Benucci G.M."/>
            <person name="Marozzi G."/>
            <person name="Antonielli L."/>
            <person name="Sanchez S."/>
            <person name="Marco P."/>
            <person name="Wang X."/>
            <person name="Falini L.B."/>
            <person name="Barry K."/>
            <person name="Haridas S."/>
            <person name="Lipzen A."/>
            <person name="Labutti K."/>
            <person name="Grigoriev I.V."/>
            <person name="Murat C."/>
            <person name="Martin F."/>
            <person name="Albertini E."/>
            <person name="Donnini D."/>
            <person name="Bonito G."/>
        </authorList>
    </citation>
    <scope>NUCLEOTIDE SEQUENCE [LARGE SCALE GENOMIC DNA]</scope>
    <source>
        <strain evidence="5 6">Sb_GMNB300</strain>
    </source>
</reference>
<feature type="region of interest" description="Disordered" evidence="3">
    <location>
        <begin position="193"/>
        <end position="214"/>
    </location>
</feature>
<sequence length="506" mass="55767">MNNAQFRKLLETPRVDRPADSSNAPSATPALGSRMRASIPMTPRSLTTGNTDFARQLAAHRAAQQPTKKFRSSAAPKGTKLGEGYTDRAKALRETEEIEDERLQRIKALEQLAKDGQIDREEYVRQTKLLGGDVNTTHLVKGLDFALLERVRRGENVMDTEAADKKEEEEPEVDEEDLEEKLDKVLEKEVVTVERKKDRKHGEMAPPPAKPKTRAEILAELKKSRQAAKEAAQPSLGRKFKKIGETKGKVEETADGVKIKHVVGADGKVKRMVKRGDKAKDRKTKDEEALVPKGRVMGIMPPPPLPGAKVQSAAEEDDDDIFAGAAEYDPLAGLGDDDDEDSDTEPHKRQRQEEKFEASAPEGKAPSEGSMPPPPRPPVNYFNESPEEEDSETYKPPTSAEDLLNSNPELAAALAKASKIAAIPTKEESEREKRRKALMEAHERDAYDIDMGFGGSTNFGEDEEDEFLDKKGGAKKRKRGGGKKKGDKNSADVVGKIVEEKYGKGS</sequence>
<feature type="compositionally biased region" description="Low complexity" evidence="3">
    <location>
        <begin position="54"/>
        <end position="65"/>
    </location>
</feature>
<gene>
    <name evidence="5" type="ORF">FN846DRAFT_920992</name>
</gene>
<feature type="compositionally biased region" description="Basic and acidic residues" evidence="3">
    <location>
        <begin position="425"/>
        <end position="442"/>
    </location>
</feature>
<organism evidence="5 6">
    <name type="scientific">Sphaerosporella brunnea</name>
    <dbReference type="NCBI Taxonomy" id="1250544"/>
    <lineage>
        <taxon>Eukaryota</taxon>
        <taxon>Fungi</taxon>
        <taxon>Dikarya</taxon>
        <taxon>Ascomycota</taxon>
        <taxon>Pezizomycotina</taxon>
        <taxon>Pezizomycetes</taxon>
        <taxon>Pezizales</taxon>
        <taxon>Pyronemataceae</taxon>
        <taxon>Sphaerosporella</taxon>
    </lineage>
</organism>
<feature type="compositionally biased region" description="Basic and acidic residues" evidence="3">
    <location>
        <begin position="274"/>
        <end position="290"/>
    </location>
</feature>
<evidence type="ECO:0000256" key="3">
    <source>
        <dbReference type="SAM" id="MobiDB-lite"/>
    </source>
</evidence>
<evidence type="ECO:0000256" key="2">
    <source>
        <dbReference type="ARBA" id="ARBA00023242"/>
    </source>
</evidence>
<feature type="compositionally biased region" description="Acidic residues" evidence="3">
    <location>
        <begin position="169"/>
        <end position="179"/>
    </location>
</feature>
<feature type="compositionally biased region" description="Basic and acidic residues" evidence="3">
    <location>
        <begin position="344"/>
        <end position="357"/>
    </location>
</feature>
<evidence type="ECO:0000313" key="5">
    <source>
        <dbReference type="EMBL" id="KAA8899645.1"/>
    </source>
</evidence>
<accession>A0A5J5EQU3</accession>
<evidence type="ECO:0000313" key="6">
    <source>
        <dbReference type="Proteomes" id="UP000326924"/>
    </source>
</evidence>
<comment type="caution">
    <text evidence="5">The sequence shown here is derived from an EMBL/GenBank/DDBJ whole genome shotgun (WGS) entry which is preliminary data.</text>
</comment>
<evidence type="ECO:0000259" key="4">
    <source>
        <dbReference type="Pfam" id="PF07808"/>
    </source>
</evidence>
<feature type="compositionally biased region" description="Basic and acidic residues" evidence="3">
    <location>
        <begin position="8"/>
        <end position="19"/>
    </location>
</feature>
<dbReference type="EMBL" id="VXIS01000164">
    <property type="protein sequence ID" value="KAA8899645.1"/>
    <property type="molecule type" value="Genomic_DNA"/>
</dbReference>
<evidence type="ECO:0000256" key="1">
    <source>
        <dbReference type="ARBA" id="ARBA00004123"/>
    </source>
</evidence>
<dbReference type="Proteomes" id="UP000326924">
    <property type="component" value="Unassembled WGS sequence"/>
</dbReference>
<dbReference type="InterPro" id="IPR039896">
    <property type="entry name" value="Red-like"/>
</dbReference>
<feature type="compositionally biased region" description="Basic residues" evidence="3">
    <location>
        <begin position="473"/>
        <end position="486"/>
    </location>
</feature>